<name>F6K8T2_9DIPT</name>
<feature type="signal peptide" evidence="1">
    <location>
        <begin position="1"/>
        <end position="21"/>
    </location>
</feature>
<dbReference type="AlphaFoldDB" id="F6K8T2"/>
<evidence type="ECO:0000256" key="1">
    <source>
        <dbReference type="SAM" id="SignalP"/>
    </source>
</evidence>
<dbReference type="EMBL" id="HM569369">
    <property type="protein sequence ID" value="ADJ54130.1"/>
    <property type="molecule type" value="mRNA"/>
</dbReference>
<feature type="chain" id="PRO_5003338843" evidence="1">
    <location>
        <begin position="22"/>
        <end position="300"/>
    </location>
</feature>
<accession>F6K8T2</accession>
<proteinExistence type="evidence at transcript level"/>
<sequence length="300" mass="35374">MKCIWSCVFLLFFNCFLLGLGVEVITFGDGDEYQIGKFENSDEILLDTDFDFLEKPYSRKLGSTYNQTHFILNYVGPQKTCISSILLQSYADDTQKPATQNPKKSRIRCQKGGIGKNSCLLVFRMREKREDARVKIFGVREPCSFIERYSNKNPKKIDAYGQPYRFSPTYPNWNLPRTNVKQYNRLNEIFYQKDGLFNTQMNYLDKSDKFTMVREKFVPDNTLKFSMDFTNSGQYRISFLDIYWFQQSQRGKPKLPYIHYNGHCTFSNKTCQVIFDTDEPMTYVFVKVFSNVNYNEPRLL</sequence>
<protein>
    <submittedName>
        <fullName evidence="2">32.9 kDa salivary protein</fullName>
    </submittedName>
</protein>
<reference evidence="2" key="1">
    <citation type="submission" date="2010-06" db="EMBL/GenBank/DDBJ databases">
        <title>Comparative analysis of salivary gland transcriptomics with respect to vectors of cutaneous and visceral leishmaniases.</title>
        <authorList>
            <person name="Rohousova I."/>
            <person name="Subrahmanyam S."/>
            <person name="Volfova V."/>
            <person name="Mu J."/>
            <person name="Volf P."/>
            <person name="Valenzuela J.G."/>
            <person name="Jochim R.C."/>
        </authorList>
    </citation>
    <scope>NUCLEOTIDE SEQUENCE</scope>
    <source>
        <tissue evidence="2">Salivary gland</tissue>
    </source>
</reference>
<evidence type="ECO:0000313" key="2">
    <source>
        <dbReference type="EMBL" id="ADJ54130.1"/>
    </source>
</evidence>
<organism evidence="2">
    <name type="scientific">Phlebotomus sergenti</name>
    <dbReference type="NCBI Taxonomy" id="85759"/>
    <lineage>
        <taxon>Eukaryota</taxon>
        <taxon>Metazoa</taxon>
        <taxon>Ecdysozoa</taxon>
        <taxon>Arthropoda</taxon>
        <taxon>Hexapoda</taxon>
        <taxon>Insecta</taxon>
        <taxon>Pterygota</taxon>
        <taxon>Neoptera</taxon>
        <taxon>Endopterygota</taxon>
        <taxon>Diptera</taxon>
        <taxon>Nematocera</taxon>
        <taxon>Psychodoidea</taxon>
        <taxon>Psychodidae</taxon>
        <taxon>Phlebotomus</taxon>
        <taxon>Paraphlebotomus</taxon>
    </lineage>
</organism>
<keyword evidence="1" id="KW-0732">Signal</keyword>